<reference evidence="1" key="1">
    <citation type="submission" date="2012-02" db="EMBL/GenBank/DDBJ databases">
        <title>Whole genome shotgun sequence of Gordonia otitidis NBRC 100426.</title>
        <authorList>
            <person name="Yoshida I."/>
            <person name="Hosoyama A."/>
            <person name="Tsuchikane K."/>
            <person name="Katsumata H."/>
            <person name="Yamazaki S."/>
            <person name="Fujita N."/>
        </authorList>
    </citation>
    <scope>NUCLEOTIDE SEQUENCE [LARGE SCALE GENOMIC DNA]</scope>
    <source>
        <strain evidence="1">NBRC 100426</strain>
    </source>
</reference>
<name>H5TRU6_GORO1</name>
<protein>
    <submittedName>
        <fullName evidence="1">Uncharacterized protein</fullName>
    </submittedName>
</protein>
<evidence type="ECO:0000313" key="2">
    <source>
        <dbReference type="Proteomes" id="UP000005038"/>
    </source>
</evidence>
<dbReference type="EMBL" id="BAFB01000202">
    <property type="protein sequence ID" value="GAB36204.1"/>
    <property type="molecule type" value="Genomic_DNA"/>
</dbReference>
<dbReference type="Proteomes" id="UP000005038">
    <property type="component" value="Unassembled WGS sequence"/>
</dbReference>
<keyword evidence="2" id="KW-1185">Reference proteome</keyword>
<gene>
    <name evidence="1" type="ORF">GOOTI_202_00600</name>
</gene>
<dbReference type="STRING" id="1108044.GOOTI_202_00600"/>
<evidence type="ECO:0000313" key="1">
    <source>
        <dbReference type="EMBL" id="GAB36204.1"/>
    </source>
</evidence>
<comment type="caution">
    <text evidence="1">The sequence shown here is derived from an EMBL/GenBank/DDBJ whole genome shotgun (WGS) entry which is preliminary data.</text>
</comment>
<accession>H5TRU6</accession>
<proteinExistence type="predicted"/>
<dbReference type="RefSeq" id="WP_007240388.1">
    <property type="nucleotide sequence ID" value="NZ_BAFB01000202.1"/>
</dbReference>
<sequence length="166" mass="18166">MAHPSKLIHSRGLAAVSAESLRIEANPDGTRYIVASGAQHDTILVSDRRTLRAHLERLLGANAPSTAEKQVMSGELFHTCLDILIARATSDGDHFDRAQVTGFDLVCDGRDERGWYPQTVTAFNADNQAIDGFAGDEYFGDDQYNDLRDVGGDFTPSWTLTLTRPA</sequence>
<dbReference type="AlphaFoldDB" id="H5TRU6"/>
<organism evidence="1 2">
    <name type="scientific">Gordonia otitidis (strain DSM 44809 / CCUG 52243 / JCM 12355 / NBRC 100426 / IFM 10032)</name>
    <dbReference type="NCBI Taxonomy" id="1108044"/>
    <lineage>
        <taxon>Bacteria</taxon>
        <taxon>Bacillati</taxon>
        <taxon>Actinomycetota</taxon>
        <taxon>Actinomycetes</taxon>
        <taxon>Mycobacteriales</taxon>
        <taxon>Gordoniaceae</taxon>
        <taxon>Gordonia</taxon>
    </lineage>
</organism>